<proteinExistence type="inferred from homology"/>
<evidence type="ECO:0000256" key="13">
    <source>
        <dbReference type="ARBA" id="ARBA00049221"/>
    </source>
</evidence>
<dbReference type="InterPro" id="IPR006838">
    <property type="entry name" value="ADTRP_AIG1"/>
</dbReference>
<dbReference type="Pfam" id="PF04750">
    <property type="entry name" value="Far-17a_AIG1"/>
    <property type="match status" value="1"/>
</dbReference>
<dbReference type="PANTHER" id="PTHR10989">
    <property type="entry name" value="ANDROGEN-INDUCED PROTEIN 1-RELATED"/>
    <property type="match status" value="1"/>
</dbReference>
<comment type="catalytic activity">
    <reaction evidence="11">
        <text>12-(9Z-octadecenoyloxy)-octadecanoate + H2O = 12-hydroxyoctadecanoate + (9Z)-octadecenoate + H(+)</text>
        <dbReference type="Rhea" id="RHEA:52060"/>
        <dbReference type="ChEBI" id="CHEBI:15377"/>
        <dbReference type="ChEBI" id="CHEBI:15378"/>
        <dbReference type="ChEBI" id="CHEBI:30823"/>
        <dbReference type="ChEBI" id="CHEBI:84201"/>
        <dbReference type="ChEBI" id="CHEBI:136302"/>
    </reaction>
    <physiologicalReaction direction="left-to-right" evidence="11">
        <dbReference type="Rhea" id="RHEA:52061"/>
    </physiologicalReaction>
</comment>
<evidence type="ECO:0000256" key="10">
    <source>
        <dbReference type="ARBA" id="ARBA00048680"/>
    </source>
</evidence>
<comment type="catalytic activity">
    <reaction evidence="7">
        <text>12-hexadecanoyloxy-octadecanoate + H2O = 12-hydroxyoctadecanoate + hexadecanoate + H(+)</text>
        <dbReference type="Rhea" id="RHEA:52056"/>
        <dbReference type="ChEBI" id="CHEBI:7896"/>
        <dbReference type="ChEBI" id="CHEBI:15377"/>
        <dbReference type="ChEBI" id="CHEBI:15378"/>
        <dbReference type="ChEBI" id="CHEBI:83677"/>
        <dbReference type="ChEBI" id="CHEBI:84201"/>
    </reaction>
    <physiologicalReaction direction="left-to-right" evidence="7">
        <dbReference type="Rhea" id="RHEA:52057"/>
    </physiologicalReaction>
</comment>
<evidence type="ECO:0000256" key="6">
    <source>
        <dbReference type="ARBA" id="ARBA00023136"/>
    </source>
</evidence>
<evidence type="ECO:0000256" key="17">
    <source>
        <dbReference type="SAM" id="MobiDB-lite"/>
    </source>
</evidence>
<comment type="caution">
    <text evidence="19">The sequence shown here is derived from an EMBL/GenBank/DDBJ whole genome shotgun (WGS) entry which is preliminary data.</text>
</comment>
<protein>
    <submittedName>
        <fullName evidence="19">Androgen-induced protein</fullName>
    </submittedName>
</protein>
<gene>
    <name evidence="19" type="ORF">Ocin01_05156</name>
</gene>
<dbReference type="OrthoDB" id="1898221at2759"/>
<comment type="catalytic activity">
    <reaction evidence="1">
        <text>9-(9Z-hexadecenoyloxy)-octadecanoate + H2O = (9Z)-hexadecenoate + 9-hydroxy-octadecanoate + H(+)</text>
        <dbReference type="Rhea" id="RHEA:52068"/>
        <dbReference type="ChEBI" id="CHEBI:15377"/>
        <dbReference type="ChEBI" id="CHEBI:15378"/>
        <dbReference type="ChEBI" id="CHEBI:32372"/>
        <dbReference type="ChEBI" id="CHEBI:136286"/>
        <dbReference type="ChEBI" id="CHEBI:136309"/>
    </reaction>
    <physiologicalReaction direction="left-to-right" evidence="1">
        <dbReference type="Rhea" id="RHEA:52069"/>
    </physiologicalReaction>
</comment>
<keyword evidence="20" id="KW-1185">Reference proteome</keyword>
<name>A0A1D2N952_ORCCI</name>
<keyword evidence="4 18" id="KW-0812">Transmembrane</keyword>
<reference evidence="19 20" key="1">
    <citation type="journal article" date="2016" name="Genome Biol. Evol.">
        <title>Gene Family Evolution Reflects Adaptation to Soil Environmental Stressors in the Genome of the Collembolan Orchesella cincta.</title>
        <authorList>
            <person name="Faddeeva-Vakhrusheva A."/>
            <person name="Derks M.F."/>
            <person name="Anvar S.Y."/>
            <person name="Agamennone V."/>
            <person name="Suring W."/>
            <person name="Smit S."/>
            <person name="van Straalen N.M."/>
            <person name="Roelofs D."/>
        </authorList>
    </citation>
    <scope>NUCLEOTIDE SEQUENCE [LARGE SCALE GENOMIC DNA]</scope>
    <source>
        <tissue evidence="19">Mixed pool</tissue>
    </source>
</reference>
<comment type="catalytic activity">
    <reaction evidence="8">
        <text>13-octadecanoyloxy-octadecanoate + H2O = 13-hydroxy-octadecanoate + octadecanoate + H(+)</text>
        <dbReference type="Rhea" id="RHEA:52084"/>
        <dbReference type="ChEBI" id="CHEBI:15377"/>
        <dbReference type="ChEBI" id="CHEBI:15378"/>
        <dbReference type="ChEBI" id="CHEBI:25629"/>
        <dbReference type="ChEBI" id="CHEBI:136304"/>
        <dbReference type="ChEBI" id="CHEBI:136335"/>
    </reaction>
    <physiologicalReaction direction="left-to-right" evidence="8">
        <dbReference type="Rhea" id="RHEA:52085"/>
    </physiologicalReaction>
</comment>
<comment type="catalytic activity">
    <reaction evidence="9">
        <text>9-hexadecanoyloxy-octadecanoate + H2O = 9-hydroxy-octadecanoate + hexadecanoate + H(+)</text>
        <dbReference type="Rhea" id="RHEA:52052"/>
        <dbReference type="ChEBI" id="CHEBI:7896"/>
        <dbReference type="ChEBI" id="CHEBI:15377"/>
        <dbReference type="ChEBI" id="CHEBI:15378"/>
        <dbReference type="ChEBI" id="CHEBI:83670"/>
        <dbReference type="ChEBI" id="CHEBI:136286"/>
    </reaction>
    <physiologicalReaction direction="left-to-right" evidence="9">
        <dbReference type="Rhea" id="RHEA:52053"/>
    </physiologicalReaction>
</comment>
<evidence type="ECO:0000256" key="8">
    <source>
        <dbReference type="ARBA" id="ARBA00047427"/>
    </source>
</evidence>
<evidence type="ECO:0000313" key="20">
    <source>
        <dbReference type="Proteomes" id="UP000094527"/>
    </source>
</evidence>
<organism evidence="19 20">
    <name type="scientific">Orchesella cincta</name>
    <name type="common">Springtail</name>
    <name type="synonym">Podura cincta</name>
    <dbReference type="NCBI Taxonomy" id="48709"/>
    <lineage>
        <taxon>Eukaryota</taxon>
        <taxon>Metazoa</taxon>
        <taxon>Ecdysozoa</taxon>
        <taxon>Arthropoda</taxon>
        <taxon>Hexapoda</taxon>
        <taxon>Collembola</taxon>
        <taxon>Entomobryomorpha</taxon>
        <taxon>Entomobryoidea</taxon>
        <taxon>Orchesellidae</taxon>
        <taxon>Orchesellinae</taxon>
        <taxon>Orchesella</taxon>
    </lineage>
</organism>
<evidence type="ECO:0000256" key="5">
    <source>
        <dbReference type="ARBA" id="ARBA00022989"/>
    </source>
</evidence>
<evidence type="ECO:0000256" key="2">
    <source>
        <dbReference type="ARBA" id="ARBA00004127"/>
    </source>
</evidence>
<feature type="region of interest" description="Disordered" evidence="17">
    <location>
        <begin position="230"/>
        <end position="254"/>
    </location>
</feature>
<evidence type="ECO:0000256" key="15">
    <source>
        <dbReference type="ARBA" id="ARBA00049322"/>
    </source>
</evidence>
<evidence type="ECO:0000256" key="3">
    <source>
        <dbReference type="ARBA" id="ARBA00009300"/>
    </source>
</evidence>
<evidence type="ECO:0000256" key="9">
    <source>
        <dbReference type="ARBA" id="ARBA00047863"/>
    </source>
</evidence>
<dbReference type="EMBL" id="LJIJ01000148">
    <property type="protein sequence ID" value="ODN01516.1"/>
    <property type="molecule type" value="Genomic_DNA"/>
</dbReference>
<evidence type="ECO:0000256" key="14">
    <source>
        <dbReference type="ARBA" id="ARBA00049296"/>
    </source>
</evidence>
<evidence type="ECO:0000256" key="16">
    <source>
        <dbReference type="ARBA" id="ARBA00049428"/>
    </source>
</evidence>
<evidence type="ECO:0000313" key="19">
    <source>
        <dbReference type="EMBL" id="ODN01516.1"/>
    </source>
</evidence>
<comment type="catalytic activity">
    <reaction evidence="10">
        <text>12-octadecanoyloxy-octadecanoate + H2O = 12-hydroxyoctadecanoate + octadecanoate + H(+)</text>
        <dbReference type="Rhea" id="RHEA:52080"/>
        <dbReference type="ChEBI" id="CHEBI:15377"/>
        <dbReference type="ChEBI" id="CHEBI:15378"/>
        <dbReference type="ChEBI" id="CHEBI:25629"/>
        <dbReference type="ChEBI" id="CHEBI:84201"/>
        <dbReference type="ChEBI" id="CHEBI:136330"/>
    </reaction>
    <physiologicalReaction direction="left-to-right" evidence="10">
        <dbReference type="Rhea" id="RHEA:52081"/>
    </physiologicalReaction>
</comment>
<dbReference type="GO" id="GO:0016020">
    <property type="term" value="C:membrane"/>
    <property type="evidence" value="ECO:0007669"/>
    <property type="project" value="InterPro"/>
</dbReference>
<sequence length="254" mass="28155">MISILIHASGVACFGYALYYDLFHVHLPAHMASSAAFSAMQAFPGKWKYLTVWDIVLQLVYHSVGLANDLFGSSEVVAKRQSALQRFRDGLFASWAFPVGLFVSASFWGLYALDRALVFPKEMDAFYPAWLNQAVHTGPVTFLLLEALTVPKLRPGRTCTLTANLGFSLTYLAWITWVFSQNGVWAYPILEVLNNGQRGIFFGTCCLCIVGFYFLGEKLNQWRWGSEDSKAVSGKANGAKAKNVGKGKKKAKLT</sequence>
<feature type="transmembrane region" description="Helical" evidence="18">
    <location>
        <begin position="90"/>
        <end position="110"/>
    </location>
</feature>
<comment type="subcellular location">
    <subcellularLocation>
        <location evidence="2">Endomembrane system</location>
        <topology evidence="2">Multi-pass membrane protein</topology>
    </subcellularLocation>
</comment>
<feature type="compositionally biased region" description="Basic residues" evidence="17">
    <location>
        <begin position="243"/>
        <end position="254"/>
    </location>
</feature>
<evidence type="ECO:0000256" key="1">
    <source>
        <dbReference type="ARBA" id="ARBA00000923"/>
    </source>
</evidence>
<comment type="catalytic activity">
    <reaction evidence="16">
        <text>12-(9Z-hexadecenoyloxy)-octadecanoate + H2O = 12-hydroxyoctadecanoate + (9Z)-hexadecenoate + H(+)</text>
        <dbReference type="Rhea" id="RHEA:52072"/>
        <dbReference type="ChEBI" id="CHEBI:15377"/>
        <dbReference type="ChEBI" id="CHEBI:15378"/>
        <dbReference type="ChEBI" id="CHEBI:32372"/>
        <dbReference type="ChEBI" id="CHEBI:84201"/>
        <dbReference type="ChEBI" id="CHEBI:136312"/>
    </reaction>
    <physiologicalReaction direction="left-to-right" evidence="16">
        <dbReference type="Rhea" id="RHEA:52073"/>
    </physiologicalReaction>
</comment>
<comment type="catalytic activity">
    <reaction evidence="12">
        <text>9-(9Z-octadecenoyloxy)-octadecanoate + H2O = 9-hydroxy-octadecanoate + (9Z)-octadecenoate + H(+)</text>
        <dbReference type="Rhea" id="RHEA:52048"/>
        <dbReference type="ChEBI" id="CHEBI:15377"/>
        <dbReference type="ChEBI" id="CHEBI:15378"/>
        <dbReference type="ChEBI" id="CHEBI:30823"/>
        <dbReference type="ChEBI" id="CHEBI:136282"/>
        <dbReference type="ChEBI" id="CHEBI:136286"/>
    </reaction>
    <physiologicalReaction direction="left-to-right" evidence="12">
        <dbReference type="Rhea" id="RHEA:52049"/>
    </physiologicalReaction>
</comment>
<dbReference type="PANTHER" id="PTHR10989:SF16">
    <property type="entry name" value="AT02829P-RELATED"/>
    <property type="match status" value="1"/>
</dbReference>
<comment type="similarity">
    <text evidence="3">Belongs to the AIG1 family.</text>
</comment>
<dbReference type="GO" id="GO:0012505">
    <property type="term" value="C:endomembrane system"/>
    <property type="evidence" value="ECO:0007669"/>
    <property type="project" value="UniProtKB-SubCell"/>
</dbReference>
<keyword evidence="5 18" id="KW-1133">Transmembrane helix</keyword>
<dbReference type="OMA" id="VINPWAD"/>
<feature type="transmembrane region" description="Helical" evidence="18">
    <location>
        <begin position="161"/>
        <end position="179"/>
    </location>
</feature>
<dbReference type="Proteomes" id="UP000094527">
    <property type="component" value="Unassembled WGS sequence"/>
</dbReference>
<evidence type="ECO:0000256" key="12">
    <source>
        <dbReference type="ARBA" id="ARBA00048800"/>
    </source>
</evidence>
<evidence type="ECO:0000256" key="11">
    <source>
        <dbReference type="ARBA" id="ARBA00048701"/>
    </source>
</evidence>
<evidence type="ECO:0000256" key="4">
    <source>
        <dbReference type="ARBA" id="ARBA00022692"/>
    </source>
</evidence>
<evidence type="ECO:0000256" key="18">
    <source>
        <dbReference type="SAM" id="Phobius"/>
    </source>
</evidence>
<keyword evidence="6 18" id="KW-0472">Membrane</keyword>
<comment type="catalytic activity">
    <reaction evidence="13">
        <text>9-octadecanoyloxy-octadecanoate + H2O = 9-hydroxy-octadecanoate + octadecanoate + H(+)</text>
        <dbReference type="Rhea" id="RHEA:52096"/>
        <dbReference type="ChEBI" id="CHEBI:15377"/>
        <dbReference type="ChEBI" id="CHEBI:15378"/>
        <dbReference type="ChEBI" id="CHEBI:25629"/>
        <dbReference type="ChEBI" id="CHEBI:136286"/>
        <dbReference type="ChEBI" id="CHEBI:136373"/>
    </reaction>
    <physiologicalReaction direction="left-to-right" evidence="13">
        <dbReference type="Rhea" id="RHEA:52097"/>
    </physiologicalReaction>
</comment>
<comment type="catalytic activity">
    <reaction evidence="14">
        <text>13-(9Z-octadecenoyloxy)-octadecanoate + H2O = 13-hydroxy-octadecanoate + (9Z)-octadecenoate + H(+)</text>
        <dbReference type="Rhea" id="RHEA:52064"/>
        <dbReference type="ChEBI" id="CHEBI:15377"/>
        <dbReference type="ChEBI" id="CHEBI:15378"/>
        <dbReference type="ChEBI" id="CHEBI:30823"/>
        <dbReference type="ChEBI" id="CHEBI:136303"/>
        <dbReference type="ChEBI" id="CHEBI:136304"/>
    </reaction>
    <physiologicalReaction direction="left-to-right" evidence="14">
        <dbReference type="Rhea" id="RHEA:52065"/>
    </physiologicalReaction>
</comment>
<dbReference type="AlphaFoldDB" id="A0A1D2N952"/>
<evidence type="ECO:0000256" key="7">
    <source>
        <dbReference type="ARBA" id="ARBA00047368"/>
    </source>
</evidence>
<feature type="compositionally biased region" description="Low complexity" evidence="17">
    <location>
        <begin position="231"/>
        <end position="242"/>
    </location>
</feature>
<comment type="catalytic activity">
    <reaction evidence="15">
        <text>13-(9Z-hexadecenoyloxy)-octadecanoate + H2O = 13-hydroxy-octadecanoate + (9Z)-hexadecenoate + H(+)</text>
        <dbReference type="Rhea" id="RHEA:52076"/>
        <dbReference type="ChEBI" id="CHEBI:15377"/>
        <dbReference type="ChEBI" id="CHEBI:15378"/>
        <dbReference type="ChEBI" id="CHEBI:32372"/>
        <dbReference type="ChEBI" id="CHEBI:136304"/>
        <dbReference type="ChEBI" id="CHEBI:136315"/>
    </reaction>
    <physiologicalReaction direction="left-to-right" evidence="15">
        <dbReference type="Rhea" id="RHEA:52077"/>
    </physiologicalReaction>
</comment>
<feature type="transmembrane region" description="Helical" evidence="18">
    <location>
        <begin position="199"/>
        <end position="216"/>
    </location>
</feature>
<accession>A0A1D2N952</accession>